<dbReference type="GO" id="GO:0050661">
    <property type="term" value="F:NADP binding"/>
    <property type="evidence" value="ECO:0007669"/>
    <property type="project" value="InterPro"/>
</dbReference>
<dbReference type="AlphaFoldDB" id="A0A8H4IMG2"/>
<dbReference type="InterPro" id="IPR036291">
    <property type="entry name" value="NAD(P)-bd_dom_sf"/>
</dbReference>
<feature type="active site" evidence="4">
    <location>
        <position position="166"/>
    </location>
</feature>
<protein>
    <submittedName>
        <fullName evidence="7">6-phosphogluconate dehydrogenase family protein</fullName>
    </submittedName>
</protein>
<keyword evidence="3" id="KW-0520">NAD</keyword>
<dbReference type="Pfam" id="PF14833">
    <property type="entry name" value="NAD_binding_11"/>
    <property type="match status" value="1"/>
</dbReference>
<dbReference type="Gene3D" id="3.40.50.720">
    <property type="entry name" value="NAD(P)-binding Rossmann-like Domain"/>
    <property type="match status" value="1"/>
</dbReference>
<dbReference type="SUPFAM" id="SSF48179">
    <property type="entry name" value="6-phosphogluconate dehydrogenase C-terminal domain-like"/>
    <property type="match status" value="1"/>
</dbReference>
<dbReference type="PIRSF" id="PIRSF000103">
    <property type="entry name" value="HIBADH"/>
    <property type="match status" value="1"/>
</dbReference>
<dbReference type="InterPro" id="IPR029154">
    <property type="entry name" value="HIBADH-like_NADP-bd"/>
</dbReference>
<dbReference type="OrthoDB" id="435038at2759"/>
<dbReference type="EMBL" id="WWBZ02000051">
    <property type="protein sequence ID" value="KAF4303781.1"/>
    <property type="molecule type" value="Genomic_DNA"/>
</dbReference>
<dbReference type="InterPro" id="IPR015815">
    <property type="entry name" value="HIBADH-related"/>
</dbReference>
<keyword evidence="2" id="KW-0560">Oxidoreductase</keyword>
<dbReference type="PANTHER" id="PTHR43580:SF8">
    <property type="entry name" value="6-PHOSPHOGLUCONATE DEHYDROGENASE NADP-BINDING DOMAIN-CONTAINING PROTEIN-RELATED"/>
    <property type="match status" value="1"/>
</dbReference>
<dbReference type="InterPro" id="IPR051265">
    <property type="entry name" value="HIBADH-related_NP60_sf"/>
</dbReference>
<dbReference type="PANTHER" id="PTHR43580">
    <property type="entry name" value="OXIDOREDUCTASE GLYR1-RELATED"/>
    <property type="match status" value="1"/>
</dbReference>
<evidence type="ECO:0000259" key="5">
    <source>
        <dbReference type="Pfam" id="PF03446"/>
    </source>
</evidence>
<dbReference type="SUPFAM" id="SSF51735">
    <property type="entry name" value="NAD(P)-binding Rossmann-fold domains"/>
    <property type="match status" value="1"/>
</dbReference>
<comment type="similarity">
    <text evidence="1">Belongs to the HIBADH-related family. NP60 subfamily.</text>
</comment>
<evidence type="ECO:0000256" key="3">
    <source>
        <dbReference type="ARBA" id="ARBA00023027"/>
    </source>
</evidence>
<keyword evidence="8" id="KW-1185">Reference proteome</keyword>
<dbReference type="GO" id="GO:0016491">
    <property type="term" value="F:oxidoreductase activity"/>
    <property type="evidence" value="ECO:0007669"/>
    <property type="project" value="UniProtKB-KW"/>
</dbReference>
<dbReference type="GO" id="GO:0051287">
    <property type="term" value="F:NAD binding"/>
    <property type="evidence" value="ECO:0007669"/>
    <property type="project" value="InterPro"/>
</dbReference>
<evidence type="ECO:0000313" key="7">
    <source>
        <dbReference type="EMBL" id="KAF4303781.1"/>
    </source>
</evidence>
<gene>
    <name evidence="7" type="ORF">GTA08_BOTSDO08112</name>
</gene>
<organism evidence="7 8">
    <name type="scientific">Botryosphaeria dothidea</name>
    <dbReference type="NCBI Taxonomy" id="55169"/>
    <lineage>
        <taxon>Eukaryota</taxon>
        <taxon>Fungi</taxon>
        <taxon>Dikarya</taxon>
        <taxon>Ascomycota</taxon>
        <taxon>Pezizomycotina</taxon>
        <taxon>Dothideomycetes</taxon>
        <taxon>Dothideomycetes incertae sedis</taxon>
        <taxon>Botryosphaeriales</taxon>
        <taxon>Botryosphaeriaceae</taxon>
        <taxon>Botryosphaeria</taxon>
    </lineage>
</organism>
<dbReference type="InterPro" id="IPR008927">
    <property type="entry name" value="6-PGluconate_DH-like_C_sf"/>
</dbReference>
<reference evidence="7" key="1">
    <citation type="submission" date="2020-04" db="EMBL/GenBank/DDBJ databases">
        <title>Genome Assembly and Annotation of Botryosphaeria dothidea sdau 11-99, a Latent Pathogen of Apple Fruit Ring Rot in China.</title>
        <authorList>
            <person name="Yu C."/>
            <person name="Diao Y."/>
            <person name="Lu Q."/>
            <person name="Zhao J."/>
            <person name="Cui S."/>
            <person name="Peng C."/>
            <person name="He B."/>
            <person name="Liu H."/>
        </authorList>
    </citation>
    <scope>NUCLEOTIDE SEQUENCE [LARGE SCALE GENOMIC DNA]</scope>
    <source>
        <strain evidence="7">Sdau11-99</strain>
    </source>
</reference>
<dbReference type="Proteomes" id="UP000572817">
    <property type="component" value="Unassembled WGS sequence"/>
</dbReference>
<comment type="caution">
    <text evidence="7">The sequence shown here is derived from an EMBL/GenBank/DDBJ whole genome shotgun (WGS) entry which is preliminary data.</text>
</comment>
<name>A0A8H4IMG2_9PEZI</name>
<dbReference type="InterPro" id="IPR013328">
    <property type="entry name" value="6PGD_dom2"/>
</dbReference>
<evidence type="ECO:0000259" key="6">
    <source>
        <dbReference type="Pfam" id="PF14833"/>
    </source>
</evidence>
<sequence length="316" mass="33350">MGLVMATNLQKHLQSAGGPALQYTNRTLSRGVPLQELGAVPRANAAELIASSDIIFASLSDDAALAATVDAMLSDAADLTGKIVVDTSTVHPASSAKAADRLRERGVEFVAAPVFGASPVAAKGQLLFIIAGPGAAVQAVEPFIVGVMGRGIIRVGEDVQKATTMKTAGANRLMPARNFITAGMMELIAEAHVFAEKTGLGSEAMEPLLEQQYGPLAFTMSQRLTTGAYMPPKDQRPWSDLNLALKDVGHGIKCAEDVGTKLEVGEVALRHLEEAKRFSDAHGRSLDSSSMYGVLREQAGLPFETSLVRRRDSGDP</sequence>
<dbReference type="InterPro" id="IPR006115">
    <property type="entry name" value="6PGDH_NADP-bd"/>
</dbReference>
<dbReference type="Gene3D" id="1.10.1040.10">
    <property type="entry name" value="N-(1-d-carboxylethyl)-l-norvaline Dehydrogenase, domain 2"/>
    <property type="match status" value="1"/>
</dbReference>
<evidence type="ECO:0000256" key="1">
    <source>
        <dbReference type="ARBA" id="ARBA00007598"/>
    </source>
</evidence>
<dbReference type="Pfam" id="PF03446">
    <property type="entry name" value="NAD_binding_2"/>
    <property type="match status" value="1"/>
</dbReference>
<evidence type="ECO:0000256" key="2">
    <source>
        <dbReference type="ARBA" id="ARBA00023002"/>
    </source>
</evidence>
<evidence type="ECO:0000313" key="8">
    <source>
        <dbReference type="Proteomes" id="UP000572817"/>
    </source>
</evidence>
<feature type="domain" description="6-phosphogluconate dehydrogenase NADP-binding" evidence="5">
    <location>
        <begin position="4"/>
        <end position="153"/>
    </location>
</feature>
<proteinExistence type="inferred from homology"/>
<accession>A0A8H4IMG2</accession>
<evidence type="ECO:0000256" key="4">
    <source>
        <dbReference type="PIRSR" id="PIRSR000103-1"/>
    </source>
</evidence>
<feature type="domain" description="3-hydroxyisobutyrate dehydrogenase-like NAD-binding" evidence="6">
    <location>
        <begin position="177"/>
        <end position="294"/>
    </location>
</feature>